<organism evidence="1 2">
    <name type="scientific">Stakelama pacifica</name>
    <dbReference type="NCBI Taxonomy" id="517720"/>
    <lineage>
        <taxon>Bacteria</taxon>
        <taxon>Pseudomonadati</taxon>
        <taxon>Pseudomonadota</taxon>
        <taxon>Alphaproteobacteria</taxon>
        <taxon>Sphingomonadales</taxon>
        <taxon>Sphingomonadaceae</taxon>
        <taxon>Stakelama</taxon>
    </lineage>
</organism>
<dbReference type="AlphaFoldDB" id="A0A4R6FB33"/>
<dbReference type="EMBL" id="SNWD01000025">
    <property type="protein sequence ID" value="TDN77760.1"/>
    <property type="molecule type" value="Genomic_DNA"/>
</dbReference>
<sequence>MTIKRTLSRVALALPAIALLIAPASAHRRWLLPSATVLSGDHEVVSVDAAIANGLFYFDHHAMPLDDLVITGPDGKAVQPKIIGSGKYRSVFDVPLDTQGTYRIALASNGVFGSYMLNGERKRWRGSAEAAKTGIPAGATEVQLTPVASRVETFVTLGAPSTTALKPTGKGIEMVPVSHPNDLVAGEAAKMRFLIDGKPAPGLDVEFVQGGTRYRDKEAMQHITTDADGIATLNAAAPGMYYLETSNGGGREAPKGGTRMSYAAVLEFLPG</sequence>
<dbReference type="Proteomes" id="UP000295493">
    <property type="component" value="Unassembled WGS sequence"/>
</dbReference>
<dbReference type="RefSeq" id="WP_211338535.1">
    <property type="nucleotide sequence ID" value="NZ_BMLU01000026.1"/>
</dbReference>
<keyword evidence="2" id="KW-1185">Reference proteome</keyword>
<name>A0A4R6FB33_9SPHN</name>
<gene>
    <name evidence="1" type="ORF">EV664_1253</name>
</gene>
<dbReference type="InterPro" id="IPR019613">
    <property type="entry name" value="DUF4198"/>
</dbReference>
<evidence type="ECO:0000313" key="1">
    <source>
        <dbReference type="EMBL" id="TDN77760.1"/>
    </source>
</evidence>
<evidence type="ECO:0000313" key="2">
    <source>
        <dbReference type="Proteomes" id="UP000295493"/>
    </source>
</evidence>
<reference evidence="1 2" key="1">
    <citation type="submission" date="2019-03" db="EMBL/GenBank/DDBJ databases">
        <title>Genomic Encyclopedia of Type Strains, Phase IV (KMG-IV): sequencing the most valuable type-strain genomes for metagenomic binning, comparative biology and taxonomic classification.</title>
        <authorList>
            <person name="Goeker M."/>
        </authorList>
    </citation>
    <scope>NUCLEOTIDE SEQUENCE [LARGE SCALE GENOMIC DNA]</scope>
    <source>
        <strain evidence="1 2">DSM 25059</strain>
    </source>
</reference>
<protein>
    <submittedName>
        <fullName evidence="1">Putative GH25 family protein</fullName>
    </submittedName>
</protein>
<proteinExistence type="predicted"/>
<dbReference type="Pfam" id="PF10670">
    <property type="entry name" value="DUF4198"/>
    <property type="match status" value="1"/>
</dbReference>
<comment type="caution">
    <text evidence="1">The sequence shown here is derived from an EMBL/GenBank/DDBJ whole genome shotgun (WGS) entry which is preliminary data.</text>
</comment>
<accession>A0A4R6FB33</accession>